<accession>A0A2B8BNL1</accession>
<gene>
    <name evidence="1" type="ORF">CRT60_00020</name>
</gene>
<name>A0A2B8BNL1_9PROT</name>
<reference evidence="2" key="1">
    <citation type="submission" date="2017-10" db="EMBL/GenBank/DDBJ databases">
        <authorList>
            <person name="Kravchenko I.K."/>
            <person name="Grouzdev D.S."/>
        </authorList>
    </citation>
    <scope>NUCLEOTIDE SEQUENCE [LARGE SCALE GENOMIC DNA]</scope>
    <source>
        <strain evidence="2">B2</strain>
    </source>
</reference>
<evidence type="ECO:0000313" key="1">
    <source>
        <dbReference type="EMBL" id="PGH59511.1"/>
    </source>
</evidence>
<dbReference type="EMBL" id="PDKW01000004">
    <property type="protein sequence ID" value="PGH59511.1"/>
    <property type="molecule type" value="Genomic_DNA"/>
</dbReference>
<proteinExistence type="predicted"/>
<dbReference type="Proteomes" id="UP000225379">
    <property type="component" value="Unassembled WGS sequence"/>
</dbReference>
<dbReference type="RefSeq" id="WP_204561522.1">
    <property type="nucleotide sequence ID" value="NZ_PDKW01000004.1"/>
</dbReference>
<feature type="non-terminal residue" evidence="1">
    <location>
        <position position="1"/>
    </location>
</feature>
<sequence length="190" mass="19605">PDGGFVAAWAGPDGSGYGIQTREFSASTVAPVFQAQDLSLQAGQSRLAVALMRPSHSQSDALATSGLQRLLQYEFIDTNSSAASGHFELNGTPQAAGQSISVTAEQLGNLRFVGGSAAVSDTVLLRVSDGTHWSDWDIATVQTLPPASSFTPTQETLASAAISGDQLQPAVTVLDNGTQVVVWASNGQDG</sequence>
<feature type="non-terminal residue" evidence="1">
    <location>
        <position position="190"/>
    </location>
</feature>
<protein>
    <submittedName>
        <fullName evidence="1">Uncharacterized protein</fullName>
    </submittedName>
</protein>
<comment type="caution">
    <text evidence="1">The sequence shown here is derived from an EMBL/GenBank/DDBJ whole genome shotgun (WGS) entry which is preliminary data.</text>
</comment>
<dbReference type="AlphaFoldDB" id="A0A2B8BNL1"/>
<evidence type="ECO:0000313" key="2">
    <source>
        <dbReference type="Proteomes" id="UP000225379"/>
    </source>
</evidence>
<keyword evidence="2" id="KW-1185">Reference proteome</keyword>
<organism evidence="1 2">
    <name type="scientific">Azospirillum palustre</name>
    <dbReference type="NCBI Taxonomy" id="2044885"/>
    <lineage>
        <taxon>Bacteria</taxon>
        <taxon>Pseudomonadati</taxon>
        <taxon>Pseudomonadota</taxon>
        <taxon>Alphaproteobacteria</taxon>
        <taxon>Rhodospirillales</taxon>
        <taxon>Azospirillaceae</taxon>
        <taxon>Azospirillum</taxon>
    </lineage>
</organism>